<proteinExistence type="predicted"/>
<keyword evidence="2" id="KW-1185">Reference proteome</keyword>
<evidence type="ECO:0000313" key="1">
    <source>
        <dbReference type="EMBL" id="CAA2994820.1"/>
    </source>
</evidence>
<sequence>MHLKKISRELSGNLFGRSKRRHCHRSRSCSSHAHDYEEHSLAMVLGEETTTATIIKAGLDAEVQVAEVEEAEAVGDGETGVQLGKSVWKEGHNRAVE</sequence>
<accession>A0A8S0STM7</accession>
<dbReference type="AlphaFoldDB" id="A0A8S0STM7"/>
<name>A0A8S0STM7_OLEEU</name>
<evidence type="ECO:0000313" key="2">
    <source>
        <dbReference type="Proteomes" id="UP000594638"/>
    </source>
</evidence>
<dbReference type="Gramene" id="OE9A042802T1">
    <property type="protein sequence ID" value="OE9A042802C1"/>
    <property type="gene ID" value="OE9A042802"/>
</dbReference>
<reference evidence="1 2" key="1">
    <citation type="submission" date="2019-12" db="EMBL/GenBank/DDBJ databases">
        <authorList>
            <person name="Alioto T."/>
            <person name="Alioto T."/>
            <person name="Gomez Garrido J."/>
        </authorList>
    </citation>
    <scope>NUCLEOTIDE SEQUENCE [LARGE SCALE GENOMIC DNA]</scope>
</reference>
<comment type="caution">
    <text evidence="1">The sequence shown here is derived from an EMBL/GenBank/DDBJ whole genome shotgun (WGS) entry which is preliminary data.</text>
</comment>
<dbReference type="Proteomes" id="UP000594638">
    <property type="component" value="Unassembled WGS sequence"/>
</dbReference>
<gene>
    <name evidence="1" type="ORF">OLEA9_A042802</name>
</gene>
<protein>
    <submittedName>
        <fullName evidence="1">Uncharacterized protein</fullName>
    </submittedName>
</protein>
<dbReference type="EMBL" id="CACTIH010005482">
    <property type="protein sequence ID" value="CAA2994820.1"/>
    <property type="molecule type" value="Genomic_DNA"/>
</dbReference>
<organism evidence="1 2">
    <name type="scientific">Olea europaea subsp. europaea</name>
    <dbReference type="NCBI Taxonomy" id="158383"/>
    <lineage>
        <taxon>Eukaryota</taxon>
        <taxon>Viridiplantae</taxon>
        <taxon>Streptophyta</taxon>
        <taxon>Embryophyta</taxon>
        <taxon>Tracheophyta</taxon>
        <taxon>Spermatophyta</taxon>
        <taxon>Magnoliopsida</taxon>
        <taxon>eudicotyledons</taxon>
        <taxon>Gunneridae</taxon>
        <taxon>Pentapetalae</taxon>
        <taxon>asterids</taxon>
        <taxon>lamiids</taxon>
        <taxon>Lamiales</taxon>
        <taxon>Oleaceae</taxon>
        <taxon>Oleeae</taxon>
        <taxon>Olea</taxon>
    </lineage>
</organism>